<organism evidence="2">
    <name type="scientific">marine metagenome</name>
    <dbReference type="NCBI Taxonomy" id="408172"/>
    <lineage>
        <taxon>unclassified sequences</taxon>
        <taxon>metagenomes</taxon>
        <taxon>ecological metagenomes</taxon>
    </lineage>
</organism>
<dbReference type="EMBL" id="UINC01166224">
    <property type="protein sequence ID" value="SVD68059.1"/>
    <property type="molecule type" value="Genomic_DNA"/>
</dbReference>
<sequence length="272" mass="29678">IVGTATDSYFDSYLLQQANGANPEESDWQPIEGVSATPVNSSTLRQFATTTVADGIYSLRLRVTDKVGQITTVRRTITIDNTPPKVTLQSPTQNQYVNSQVAIIGTTDDKNFKGYRVELGAGDKPESWEVLTQSATIRQSEGLYNWDTSGLEGQYTLKLVVEDFTNGQVVVNRQVMVDNTPPQAQITVPETDAIVSGNLKIVGTATDSYFDSYLLQQADGANPEEGDWQPIEGVSITPVNNDTLRQFATTTAADGIYSLRLRVTDKVGQITT</sequence>
<dbReference type="InterPro" id="IPR013783">
    <property type="entry name" value="Ig-like_fold"/>
</dbReference>
<feature type="non-terminal residue" evidence="2">
    <location>
        <position position="1"/>
    </location>
</feature>
<dbReference type="InterPro" id="IPR022038">
    <property type="entry name" value="Ig-like_bact"/>
</dbReference>
<gene>
    <name evidence="2" type="ORF">METZ01_LOCUS420913</name>
</gene>
<feature type="domain" description="Ig-like" evidence="1">
    <location>
        <begin position="144"/>
        <end position="197"/>
    </location>
</feature>
<dbReference type="AlphaFoldDB" id="A0A382XB03"/>
<name>A0A382XB03_9ZZZZ</name>
<accession>A0A382XB03</accession>
<reference evidence="2" key="1">
    <citation type="submission" date="2018-05" db="EMBL/GenBank/DDBJ databases">
        <authorList>
            <person name="Lanie J.A."/>
            <person name="Ng W.-L."/>
            <person name="Kazmierczak K.M."/>
            <person name="Andrzejewski T.M."/>
            <person name="Davidsen T.M."/>
            <person name="Wayne K.J."/>
            <person name="Tettelin H."/>
            <person name="Glass J.I."/>
            <person name="Rusch D."/>
            <person name="Podicherti R."/>
            <person name="Tsui H.-C.T."/>
            <person name="Winkler M.E."/>
        </authorList>
    </citation>
    <scope>NUCLEOTIDE SEQUENCE</scope>
</reference>
<feature type="non-terminal residue" evidence="2">
    <location>
        <position position="272"/>
    </location>
</feature>
<evidence type="ECO:0000259" key="1">
    <source>
        <dbReference type="Pfam" id="PF13750"/>
    </source>
</evidence>
<proteinExistence type="predicted"/>
<dbReference type="Gene3D" id="2.60.40.10">
    <property type="entry name" value="Immunoglobulins"/>
    <property type="match status" value="1"/>
</dbReference>
<protein>
    <recommendedName>
        <fullName evidence="1">Ig-like domain-containing protein</fullName>
    </recommendedName>
</protein>
<evidence type="ECO:0000313" key="2">
    <source>
        <dbReference type="EMBL" id="SVD68059.1"/>
    </source>
</evidence>
<dbReference type="Pfam" id="PF13750">
    <property type="entry name" value="Big_3_3"/>
    <property type="match status" value="1"/>
</dbReference>